<dbReference type="InterPro" id="IPR010499">
    <property type="entry name" value="AraC_E-bd"/>
</dbReference>
<dbReference type="EMBL" id="CP009520">
    <property type="protein sequence ID" value="AKB43317.1"/>
    <property type="molecule type" value="Genomic_DNA"/>
</dbReference>
<organism evidence="4 5">
    <name type="scientific">Methanosarcina vacuolata Z-761</name>
    <dbReference type="NCBI Taxonomy" id="1434123"/>
    <lineage>
        <taxon>Archaea</taxon>
        <taxon>Methanobacteriati</taxon>
        <taxon>Methanobacteriota</taxon>
        <taxon>Stenosarchaea group</taxon>
        <taxon>Methanomicrobia</taxon>
        <taxon>Methanosarcinales</taxon>
        <taxon>Methanosarcinaceae</taxon>
        <taxon>Methanosarcina</taxon>
    </lineage>
</organism>
<dbReference type="Pfam" id="PF01980">
    <property type="entry name" value="TrmO_N"/>
    <property type="match status" value="1"/>
</dbReference>
<dbReference type="STRING" id="1434123.MSVAZ_1048"/>
<evidence type="ECO:0000256" key="2">
    <source>
        <dbReference type="ARBA" id="ARBA00033753"/>
    </source>
</evidence>
<evidence type="ECO:0000256" key="1">
    <source>
        <dbReference type="ARBA" id="ARBA00022691"/>
    </source>
</evidence>
<dbReference type="RefSeq" id="WP_052727894.1">
    <property type="nucleotide sequence ID" value="NZ_CP009520.1"/>
</dbReference>
<dbReference type="PANTHER" id="PTHR12818">
    <property type="entry name" value="TRNA (ADENINE(37)-N6)-METHYLTRANSFERASE"/>
    <property type="match status" value="1"/>
</dbReference>
<keyword evidence="1" id="KW-0949">S-adenosyl-L-methionine</keyword>
<gene>
    <name evidence="4" type="ORF">MSVAZ_1048</name>
</gene>
<dbReference type="AlphaFoldDB" id="A0A0E3Q4N4"/>
<dbReference type="InterPro" id="IPR011256">
    <property type="entry name" value="Reg_factor_effector_dom_sf"/>
</dbReference>
<dbReference type="PROSITE" id="PS51668">
    <property type="entry name" value="TSAA_2"/>
    <property type="match status" value="1"/>
</dbReference>
<dbReference type="InterPro" id="IPR036414">
    <property type="entry name" value="YaeB_N_sf"/>
</dbReference>
<dbReference type="Pfam" id="PF06445">
    <property type="entry name" value="GyrI-like"/>
    <property type="match status" value="1"/>
</dbReference>
<evidence type="ECO:0000313" key="4">
    <source>
        <dbReference type="EMBL" id="AKB43317.1"/>
    </source>
</evidence>
<dbReference type="Proteomes" id="UP000033096">
    <property type="component" value="Chromosome"/>
</dbReference>
<keyword evidence="5" id="KW-1185">Reference proteome</keyword>
<proteinExistence type="inferred from homology"/>
<dbReference type="SUPFAM" id="SSF55136">
    <property type="entry name" value="Probable bacterial effector-binding domain"/>
    <property type="match status" value="1"/>
</dbReference>
<dbReference type="PATRIC" id="fig|1434123.4.peg.1222"/>
<dbReference type="InterPro" id="IPR029442">
    <property type="entry name" value="GyrI-like"/>
</dbReference>
<dbReference type="SUPFAM" id="SSF118196">
    <property type="entry name" value="YaeB-like"/>
    <property type="match status" value="1"/>
</dbReference>
<dbReference type="NCBIfam" id="TIGR00104">
    <property type="entry name" value="tRNA_TsaA"/>
    <property type="match status" value="1"/>
</dbReference>
<dbReference type="HOGENOM" id="CLU_864979_0_0_2"/>
<dbReference type="InterPro" id="IPR023370">
    <property type="entry name" value="TrmO-like_N"/>
</dbReference>
<dbReference type="Gene3D" id="2.40.30.70">
    <property type="entry name" value="YaeB-like"/>
    <property type="match status" value="1"/>
</dbReference>
<feature type="domain" description="TsaA-like" evidence="3">
    <location>
        <begin position="180"/>
        <end position="303"/>
    </location>
</feature>
<dbReference type="SMART" id="SM00871">
    <property type="entry name" value="AraC_E_bind"/>
    <property type="match status" value="1"/>
</dbReference>
<comment type="similarity">
    <text evidence="2">Belongs to the tRNA methyltransferase O family.</text>
</comment>
<dbReference type="InterPro" id="IPR036413">
    <property type="entry name" value="YaeB-like_sf"/>
</dbReference>
<dbReference type="InterPro" id="IPR040372">
    <property type="entry name" value="YaeB-like"/>
</dbReference>
<dbReference type="GeneID" id="25419014"/>
<dbReference type="KEGG" id="mvc:MSVAZ_1048"/>
<name>A0A0E3Q4N4_9EURY</name>
<dbReference type="PANTHER" id="PTHR12818:SF0">
    <property type="entry name" value="TRNA (ADENINE(37)-N6)-METHYLTRANSFERASE"/>
    <property type="match status" value="1"/>
</dbReference>
<evidence type="ECO:0000313" key="5">
    <source>
        <dbReference type="Proteomes" id="UP000033096"/>
    </source>
</evidence>
<reference evidence="4 5" key="1">
    <citation type="submission" date="2014-07" db="EMBL/GenBank/DDBJ databases">
        <title>Methanogenic archaea and the global carbon cycle.</title>
        <authorList>
            <person name="Henriksen J.R."/>
            <person name="Luke J."/>
            <person name="Reinhart S."/>
            <person name="Benedict M.N."/>
            <person name="Youngblut N.D."/>
            <person name="Metcalf M.E."/>
            <person name="Whitaker R.J."/>
            <person name="Metcalf W.W."/>
        </authorList>
    </citation>
    <scope>NUCLEOTIDE SEQUENCE [LARGE SCALE GENOMIC DNA]</scope>
    <source>
        <strain evidence="4 5">Z-761</strain>
    </source>
</reference>
<accession>A0A0E3Q4N4</accession>
<protein>
    <submittedName>
        <fullName evidence="4">S-adenosyl-L-methionine-binding protein</fullName>
    </submittedName>
</protein>
<evidence type="ECO:0000259" key="3">
    <source>
        <dbReference type="PROSITE" id="PS51668"/>
    </source>
</evidence>
<dbReference type="Gene3D" id="3.20.80.10">
    <property type="entry name" value="Regulatory factor, effector binding domain"/>
    <property type="match status" value="1"/>
</dbReference>
<sequence>MEIKLKIVEEHQVASISHEGLVEEMGEIIGELAGWIKQKRLKITQPPFAVYYTSPTEVPPEKMQYEIGIPFQGDTNGDERVKIKIMPKHKILSAIHKGPYAEIGSVYAEMMQHIIENGYEMIGAPREAYINTPREVPDNELLTEVVFPIINLETYRGSSGDLNLRGQPEELIKQENPIKISPIGYVRKDGVKTSLKIIDKYIPGLKELNNFSHVIVLWWANMIDNIEYRNVLQVYPPYSLDRLTGIFATRAEYRPNPISITTCRIEDVNEKEGIVHVSNLDACDGTPIIDLKAYFPSFDRVEKPEVPRWLSFLWPEWAYGQ</sequence>